<comment type="caution">
    <text evidence="2">The sequence shown here is derived from an EMBL/GenBank/DDBJ whole genome shotgun (WGS) entry which is preliminary data.</text>
</comment>
<dbReference type="InterPro" id="IPR050491">
    <property type="entry name" value="AmpC-like"/>
</dbReference>
<dbReference type="RefSeq" id="WP_404747271.1">
    <property type="nucleotide sequence ID" value="NZ_JBJDQH010000009.1"/>
</dbReference>
<dbReference type="Pfam" id="PF00144">
    <property type="entry name" value="Beta-lactamase"/>
    <property type="match status" value="1"/>
</dbReference>
<feature type="domain" description="Beta-lactamase-related" evidence="1">
    <location>
        <begin position="56"/>
        <end position="366"/>
    </location>
</feature>
<dbReference type="Proteomes" id="UP001620295">
    <property type="component" value="Unassembled WGS sequence"/>
</dbReference>
<gene>
    <name evidence="2" type="ORF">ACI2L5_26425</name>
</gene>
<dbReference type="SUPFAM" id="SSF56601">
    <property type="entry name" value="beta-lactamase/transpeptidase-like"/>
    <property type="match status" value="1"/>
</dbReference>
<proteinExistence type="predicted"/>
<dbReference type="PANTHER" id="PTHR46825:SF7">
    <property type="entry name" value="D-ALANYL-D-ALANINE CARBOXYPEPTIDASE"/>
    <property type="match status" value="1"/>
</dbReference>
<accession>A0ABW8LTT4</accession>
<organism evidence="2 3">
    <name type="scientific">Streptomyces milbemycinicus</name>
    <dbReference type="NCBI Taxonomy" id="476552"/>
    <lineage>
        <taxon>Bacteria</taxon>
        <taxon>Bacillati</taxon>
        <taxon>Actinomycetota</taxon>
        <taxon>Actinomycetes</taxon>
        <taxon>Kitasatosporales</taxon>
        <taxon>Streptomycetaceae</taxon>
        <taxon>Streptomyces</taxon>
    </lineage>
</organism>
<sequence length="371" mass="38177">MTTHTPTGALSAGPAAGADHLLAPAVVRRATGMLLSAAPGASAIAVGLHREGRRALVVRGHIAHHSHVPADADTRFEAGSLTKTFTALLLAEQAARGDLGHHDPLARHLPAATRLPSGGTAITLTHLATHTSGLPRLPPGLLRSAAPLLFTNPYAAFTPDDVLSALARTRLRAAPGSRVRYSNFGLGLLGHALTGAAGGTPYPALLDTRVLRPLGLRDTGCATSAAEGGGQATGYWYGRARPPFRIPGLPAAGALRTSARDLLALVEAILDPDPAPAPAAVPGVLRTALSDVTRPRVRLPNGRGLSLVWNIRRRPDGSDLYHHSGATRGFTAFAGFNPRHATALVALANAAPGPGNALVQEAYNALIGLQG</sequence>
<protein>
    <submittedName>
        <fullName evidence="2">Serine hydrolase domain-containing protein</fullName>
        <ecNumber evidence="2">3.-.-.-</ecNumber>
    </submittedName>
</protein>
<dbReference type="GO" id="GO:0016787">
    <property type="term" value="F:hydrolase activity"/>
    <property type="evidence" value="ECO:0007669"/>
    <property type="project" value="UniProtKB-KW"/>
</dbReference>
<keyword evidence="3" id="KW-1185">Reference proteome</keyword>
<evidence type="ECO:0000313" key="2">
    <source>
        <dbReference type="EMBL" id="MFK4268455.1"/>
    </source>
</evidence>
<dbReference type="EC" id="3.-.-.-" evidence="2"/>
<evidence type="ECO:0000313" key="3">
    <source>
        <dbReference type="Proteomes" id="UP001620295"/>
    </source>
</evidence>
<dbReference type="InterPro" id="IPR012338">
    <property type="entry name" value="Beta-lactam/transpept-like"/>
</dbReference>
<dbReference type="Gene3D" id="3.40.710.10">
    <property type="entry name" value="DD-peptidase/beta-lactamase superfamily"/>
    <property type="match status" value="1"/>
</dbReference>
<evidence type="ECO:0000259" key="1">
    <source>
        <dbReference type="Pfam" id="PF00144"/>
    </source>
</evidence>
<dbReference type="PANTHER" id="PTHR46825">
    <property type="entry name" value="D-ALANYL-D-ALANINE-CARBOXYPEPTIDASE/ENDOPEPTIDASE AMPH"/>
    <property type="match status" value="1"/>
</dbReference>
<keyword evidence="2" id="KW-0378">Hydrolase</keyword>
<dbReference type="InterPro" id="IPR001466">
    <property type="entry name" value="Beta-lactam-related"/>
</dbReference>
<name>A0ABW8LTT4_9ACTN</name>
<reference evidence="2 3" key="1">
    <citation type="submission" date="2024-11" db="EMBL/GenBank/DDBJ databases">
        <title>The Natural Products Discovery Center: Release of the First 8490 Sequenced Strains for Exploring Actinobacteria Biosynthetic Diversity.</title>
        <authorList>
            <person name="Kalkreuter E."/>
            <person name="Kautsar S.A."/>
            <person name="Yang D."/>
            <person name="Bader C.D."/>
            <person name="Teijaro C.N."/>
            <person name="Fluegel L."/>
            <person name="Davis C.M."/>
            <person name="Simpson J.R."/>
            <person name="Lauterbach L."/>
            <person name="Steele A.D."/>
            <person name="Gui C."/>
            <person name="Meng S."/>
            <person name="Li G."/>
            <person name="Viehrig K."/>
            <person name="Ye F."/>
            <person name="Su P."/>
            <person name="Kiefer A.F."/>
            <person name="Nichols A."/>
            <person name="Cepeda A.J."/>
            <person name="Yan W."/>
            <person name="Fan B."/>
            <person name="Jiang Y."/>
            <person name="Adhikari A."/>
            <person name="Zheng C.-J."/>
            <person name="Schuster L."/>
            <person name="Cowan T.M."/>
            <person name="Smanski M.J."/>
            <person name="Chevrette M.G."/>
            <person name="De Carvalho L.P.S."/>
            <person name="Shen B."/>
        </authorList>
    </citation>
    <scope>NUCLEOTIDE SEQUENCE [LARGE SCALE GENOMIC DNA]</scope>
    <source>
        <strain evidence="2 3">NPDC020863</strain>
    </source>
</reference>
<dbReference type="EMBL" id="JBJDQH010000009">
    <property type="protein sequence ID" value="MFK4268455.1"/>
    <property type="molecule type" value="Genomic_DNA"/>
</dbReference>